<keyword evidence="1" id="KW-0433">Leucine-rich repeat</keyword>
<evidence type="ECO:0000256" key="2">
    <source>
        <dbReference type="ARBA" id="ARBA00022737"/>
    </source>
</evidence>
<dbReference type="PROSITE" id="PS51450">
    <property type="entry name" value="LRR"/>
    <property type="match status" value="2"/>
</dbReference>
<dbReference type="Gene3D" id="3.80.10.10">
    <property type="entry name" value="Ribonuclease Inhibitor"/>
    <property type="match status" value="1"/>
</dbReference>
<dbReference type="PANTHER" id="PTHR48051">
    <property type="match status" value="1"/>
</dbReference>
<dbReference type="Proteomes" id="UP001162640">
    <property type="component" value="Unassembled WGS sequence"/>
</dbReference>
<dbReference type="SUPFAM" id="SSF52058">
    <property type="entry name" value="L domain-like"/>
    <property type="match status" value="1"/>
</dbReference>
<evidence type="ECO:0000313" key="3">
    <source>
        <dbReference type="EMBL" id="GMH65423.1"/>
    </source>
</evidence>
<evidence type="ECO:0000313" key="4">
    <source>
        <dbReference type="Proteomes" id="UP001162640"/>
    </source>
</evidence>
<dbReference type="InterPro" id="IPR003591">
    <property type="entry name" value="Leu-rich_rpt_typical-subtyp"/>
</dbReference>
<gene>
    <name evidence="3" type="ORF">TL16_g04194</name>
</gene>
<dbReference type="GO" id="GO:0005737">
    <property type="term" value="C:cytoplasm"/>
    <property type="evidence" value="ECO:0007669"/>
    <property type="project" value="TreeGrafter"/>
</dbReference>
<name>A0A9W7AA38_9STRA</name>
<reference evidence="4" key="1">
    <citation type="journal article" date="2023" name="Commun. Biol.">
        <title>Genome analysis of Parmales, the sister group of diatoms, reveals the evolutionary specialization of diatoms from phago-mixotrophs to photoautotrophs.</title>
        <authorList>
            <person name="Ban H."/>
            <person name="Sato S."/>
            <person name="Yoshikawa S."/>
            <person name="Yamada K."/>
            <person name="Nakamura Y."/>
            <person name="Ichinomiya M."/>
            <person name="Sato N."/>
            <person name="Blanc-Mathieu R."/>
            <person name="Endo H."/>
            <person name="Kuwata A."/>
            <person name="Ogata H."/>
        </authorList>
    </citation>
    <scope>NUCLEOTIDE SEQUENCE [LARGE SCALE GENOMIC DNA]</scope>
</reference>
<accession>A0A9W7AA38</accession>
<protein>
    <submittedName>
        <fullName evidence="3">Uncharacterized protein</fullName>
    </submittedName>
</protein>
<dbReference type="Pfam" id="PF12799">
    <property type="entry name" value="LRR_4"/>
    <property type="match status" value="1"/>
</dbReference>
<dbReference type="AlphaFoldDB" id="A0A9W7AA38"/>
<dbReference type="PANTHER" id="PTHR48051:SF1">
    <property type="entry name" value="RAS SUPPRESSOR PROTEIN 1"/>
    <property type="match status" value="1"/>
</dbReference>
<organism evidence="3 4">
    <name type="scientific">Triparma laevis f. inornata</name>
    <dbReference type="NCBI Taxonomy" id="1714386"/>
    <lineage>
        <taxon>Eukaryota</taxon>
        <taxon>Sar</taxon>
        <taxon>Stramenopiles</taxon>
        <taxon>Ochrophyta</taxon>
        <taxon>Bolidophyceae</taxon>
        <taxon>Parmales</taxon>
        <taxon>Triparmaceae</taxon>
        <taxon>Triparma</taxon>
    </lineage>
</organism>
<dbReference type="SMART" id="SM00369">
    <property type="entry name" value="LRR_TYP"/>
    <property type="match status" value="3"/>
</dbReference>
<dbReference type="EMBL" id="BLQM01000114">
    <property type="protein sequence ID" value="GMH65423.1"/>
    <property type="molecule type" value="Genomic_DNA"/>
</dbReference>
<evidence type="ECO:0000256" key="1">
    <source>
        <dbReference type="ARBA" id="ARBA00022614"/>
    </source>
</evidence>
<proteinExistence type="predicted"/>
<dbReference type="InterPro" id="IPR050216">
    <property type="entry name" value="LRR_domain-containing"/>
</dbReference>
<sequence length="359" mass="39960">MFIEKDIRKIPVILSSPPVTHLKLARRPAEFSATSLPQEKCEIRLVAGKKDGGGTLKALITPEQVKQMDKLEYLSVYDSSISSLTGIGSLESTPLTTLIVGLNPIKSLPSDLSFLSKLMRFECDDAMLEYDVLPFEVCCLVNLEVLRLSGNRFKGIGEEQIEKLKKLKILNMDNNLITTIPPLPLPHLETLSLRSNKIAGSLSKDLFKTCSKTLKQLCLSSNELTSFDLVEGLKELKVVEKVYLNKNKIKSRFENTEDTDFNNILTGVGTSAGSRDVSVNLSNNPLEVDTIPQDCLSYFGEVDAFREWVGKEKRRLSVAGCGILKKEETKKRKRNFMITEGVEVLEEEVEGGGEKENAE</sequence>
<dbReference type="InterPro" id="IPR001611">
    <property type="entry name" value="Leu-rich_rpt"/>
</dbReference>
<keyword evidence="2" id="KW-0677">Repeat</keyword>
<dbReference type="InterPro" id="IPR032675">
    <property type="entry name" value="LRR_dom_sf"/>
</dbReference>
<dbReference type="InterPro" id="IPR025875">
    <property type="entry name" value="Leu-rich_rpt_4"/>
</dbReference>
<comment type="caution">
    <text evidence="3">The sequence shown here is derived from an EMBL/GenBank/DDBJ whole genome shotgun (WGS) entry which is preliminary data.</text>
</comment>